<evidence type="ECO:0000256" key="1">
    <source>
        <dbReference type="ARBA" id="ARBA00006987"/>
    </source>
</evidence>
<organism evidence="3 4">
    <name type="scientific">Variovorax terrae</name>
    <dbReference type="NCBI Taxonomy" id="2923278"/>
    <lineage>
        <taxon>Bacteria</taxon>
        <taxon>Pseudomonadati</taxon>
        <taxon>Pseudomonadota</taxon>
        <taxon>Betaproteobacteria</taxon>
        <taxon>Burkholderiales</taxon>
        <taxon>Comamonadaceae</taxon>
        <taxon>Variovorax</taxon>
    </lineage>
</organism>
<dbReference type="AlphaFoldDB" id="A0A9X1VSW6"/>
<comment type="similarity">
    <text evidence="1">Belongs to the UPF0065 (bug) family.</text>
</comment>
<dbReference type="PIRSF" id="PIRSF017082">
    <property type="entry name" value="YflP"/>
    <property type="match status" value="1"/>
</dbReference>
<proteinExistence type="inferred from homology"/>
<evidence type="ECO:0000313" key="4">
    <source>
        <dbReference type="Proteomes" id="UP001139447"/>
    </source>
</evidence>
<dbReference type="SUPFAM" id="SSF53850">
    <property type="entry name" value="Periplasmic binding protein-like II"/>
    <property type="match status" value="1"/>
</dbReference>
<dbReference type="Pfam" id="PF03401">
    <property type="entry name" value="TctC"/>
    <property type="match status" value="1"/>
</dbReference>
<dbReference type="Gene3D" id="3.40.190.10">
    <property type="entry name" value="Periplasmic binding protein-like II"/>
    <property type="match status" value="1"/>
</dbReference>
<dbReference type="EMBL" id="JALGBI010000001">
    <property type="protein sequence ID" value="MCJ0762474.1"/>
    <property type="molecule type" value="Genomic_DNA"/>
</dbReference>
<dbReference type="PANTHER" id="PTHR42928">
    <property type="entry name" value="TRICARBOXYLATE-BINDING PROTEIN"/>
    <property type="match status" value="1"/>
</dbReference>
<dbReference type="Proteomes" id="UP001139447">
    <property type="component" value="Unassembled WGS sequence"/>
</dbReference>
<comment type="caution">
    <text evidence="3">The sequence shown here is derived from an EMBL/GenBank/DDBJ whole genome shotgun (WGS) entry which is preliminary data.</text>
</comment>
<dbReference type="CDD" id="cd13578">
    <property type="entry name" value="PBP2_Bug27"/>
    <property type="match status" value="1"/>
</dbReference>
<dbReference type="RefSeq" id="WP_243304755.1">
    <property type="nucleotide sequence ID" value="NZ_JALGBI010000001.1"/>
</dbReference>
<dbReference type="InterPro" id="IPR042100">
    <property type="entry name" value="Bug_dom1"/>
</dbReference>
<sequence>MKKLLFKGLAALCMGAAVLPIAAQESKTVMKIVVPFNPGGGSDLFARLIAPGLSETLKATVIVENRAGAGGVIGADYVAKSKPDGNTLLLSDASAYAINPHLYPSLPYKSSQLQPVIDVARFANVLVVPAHSPYASMADIVRAAKQSPDKLTIASSGNGSSTHLTAVMMQRLGRFSLTHVPYKGSGPAFTDLLGGQVDMMFSGLPAVSEYIKGNKLKAVAIASARRSPFAPEVPTMAEAGLAGFESFISQGLFAPAGTPAETVTRINAAVNQLLSSPEMGKRLVQLKAEFQPGSAADYQKWLDAQSDTWARLIKDASIKID</sequence>
<dbReference type="PANTHER" id="PTHR42928:SF5">
    <property type="entry name" value="BLR1237 PROTEIN"/>
    <property type="match status" value="1"/>
</dbReference>
<feature type="chain" id="PRO_5041000833" evidence="2">
    <location>
        <begin position="23"/>
        <end position="321"/>
    </location>
</feature>
<keyword evidence="2" id="KW-0732">Signal</keyword>
<name>A0A9X1VSW6_9BURK</name>
<evidence type="ECO:0000256" key="2">
    <source>
        <dbReference type="SAM" id="SignalP"/>
    </source>
</evidence>
<keyword evidence="4" id="KW-1185">Reference proteome</keyword>
<reference evidence="3" key="1">
    <citation type="submission" date="2022-03" db="EMBL/GenBank/DDBJ databases">
        <authorList>
            <person name="Woo C.Y."/>
        </authorList>
    </citation>
    <scope>NUCLEOTIDE SEQUENCE</scope>
    <source>
        <strain evidence="3">CYS-02</strain>
    </source>
</reference>
<dbReference type="InterPro" id="IPR005064">
    <property type="entry name" value="BUG"/>
</dbReference>
<protein>
    <submittedName>
        <fullName evidence="3">Tripartite tricarboxylate transporter substrate binding protein</fullName>
    </submittedName>
</protein>
<accession>A0A9X1VSW6</accession>
<evidence type="ECO:0000313" key="3">
    <source>
        <dbReference type="EMBL" id="MCJ0762474.1"/>
    </source>
</evidence>
<feature type="signal peptide" evidence="2">
    <location>
        <begin position="1"/>
        <end position="22"/>
    </location>
</feature>
<gene>
    <name evidence="3" type="ORF">MMF98_04545</name>
</gene>
<dbReference type="Gene3D" id="3.40.190.150">
    <property type="entry name" value="Bordetella uptake gene, domain 1"/>
    <property type="match status" value="1"/>
</dbReference>